<reference evidence="2 3" key="1">
    <citation type="submission" date="2024-06" db="EMBL/GenBank/DDBJ databases">
        <authorList>
            <person name="Kraege A."/>
            <person name="Thomma B."/>
        </authorList>
    </citation>
    <scope>NUCLEOTIDE SEQUENCE [LARGE SCALE GENOMIC DNA]</scope>
</reference>
<name>A0ABP1FW29_9CHLO</name>
<feature type="compositionally biased region" description="Low complexity" evidence="1">
    <location>
        <begin position="215"/>
        <end position="231"/>
    </location>
</feature>
<dbReference type="EMBL" id="CAXHTA020000010">
    <property type="protein sequence ID" value="CAL5224093.1"/>
    <property type="molecule type" value="Genomic_DNA"/>
</dbReference>
<evidence type="ECO:0000256" key="1">
    <source>
        <dbReference type="SAM" id="MobiDB-lite"/>
    </source>
</evidence>
<sequence length="459" mass="49472">MGACVSQPDQGTEIRPPQTESSEEVMVSRTHTGSMSAFAAFAAQVSNEPESPPALSLQPILTRVAQLQPGQDPIKAKAAPVHKLLEDLRRAATAPHIAPAAGRISPWAAMDAPASASAGSVAAPLTVATVSCQCPEPAPFCPPSKEEHRAQLVQLLEDACRHQSVDWKVLRCSLQKARSADAPDVDVFLPAQSLTHDTPSTSFLRMASSGRHDSASSSIEPRRPSIPASPRTPKVPVLGRMGTAGSMPVYSYNKPAPEPSCPEFLRMLSVEGRSAYAQWRGDEDSCRLEDLNSACEAAISRLSTVTCESWLEIESSPRNQSLFYGADNDVTSPFENKIPTHIQRSLSSPTDPQPAMLQHSKAARHRASADQPRSLMVLTNRNSHLEVPLQRGCKASSIPANRFRDVHLEFDSGCMNSLQFSSGFYQSPVDGRFARPPRTSSAGPGLSARPPLPRQASYN</sequence>
<dbReference type="Proteomes" id="UP001497392">
    <property type="component" value="Unassembled WGS sequence"/>
</dbReference>
<feature type="region of interest" description="Disordered" evidence="1">
    <location>
        <begin position="199"/>
        <end position="239"/>
    </location>
</feature>
<accession>A0ABP1FW29</accession>
<gene>
    <name evidence="2" type="primary">g6720</name>
    <name evidence="2" type="ORF">VP750_LOCUS5752</name>
</gene>
<keyword evidence="3" id="KW-1185">Reference proteome</keyword>
<feature type="region of interest" description="Disordered" evidence="1">
    <location>
        <begin position="344"/>
        <end position="370"/>
    </location>
</feature>
<protein>
    <submittedName>
        <fullName evidence="2">G6720 protein</fullName>
    </submittedName>
</protein>
<organism evidence="2 3">
    <name type="scientific">Coccomyxa viridis</name>
    <dbReference type="NCBI Taxonomy" id="1274662"/>
    <lineage>
        <taxon>Eukaryota</taxon>
        <taxon>Viridiplantae</taxon>
        <taxon>Chlorophyta</taxon>
        <taxon>core chlorophytes</taxon>
        <taxon>Trebouxiophyceae</taxon>
        <taxon>Trebouxiophyceae incertae sedis</taxon>
        <taxon>Coccomyxaceae</taxon>
        <taxon>Coccomyxa</taxon>
    </lineage>
</organism>
<comment type="caution">
    <text evidence="2">The sequence shown here is derived from an EMBL/GenBank/DDBJ whole genome shotgun (WGS) entry which is preliminary data.</text>
</comment>
<feature type="region of interest" description="Disordered" evidence="1">
    <location>
        <begin position="429"/>
        <end position="459"/>
    </location>
</feature>
<proteinExistence type="predicted"/>
<feature type="region of interest" description="Disordered" evidence="1">
    <location>
        <begin position="1"/>
        <end position="29"/>
    </location>
</feature>
<evidence type="ECO:0000313" key="3">
    <source>
        <dbReference type="Proteomes" id="UP001497392"/>
    </source>
</evidence>
<evidence type="ECO:0000313" key="2">
    <source>
        <dbReference type="EMBL" id="CAL5224093.1"/>
    </source>
</evidence>